<feature type="transmembrane region" description="Helical" evidence="1">
    <location>
        <begin position="103"/>
        <end position="124"/>
    </location>
</feature>
<dbReference type="RefSeq" id="WP_142443601.1">
    <property type="nucleotide sequence ID" value="NZ_SESI01000002.1"/>
</dbReference>
<feature type="transmembrane region" description="Helical" evidence="1">
    <location>
        <begin position="46"/>
        <end position="66"/>
    </location>
</feature>
<sequence length="149" mass="15592">MERVERAVRIVAVQAALLTAALHLLWAIPRLSPAMLAESVADSRPFLFVPAAVLLIAVAVAVFRGYRYRRLSTLGGGTLAALLVSYPLYHGGATADALATEPLALAAVVVEAVGVVAFAGLYYFHHPDRFGLAAADAADSDSDNDASSD</sequence>
<evidence type="ECO:0000313" key="3">
    <source>
        <dbReference type="Proteomes" id="UP000315385"/>
    </source>
</evidence>
<proteinExistence type="predicted"/>
<keyword evidence="1" id="KW-0472">Membrane</keyword>
<dbReference type="Proteomes" id="UP000315385">
    <property type="component" value="Unassembled WGS sequence"/>
</dbReference>
<evidence type="ECO:0000313" key="2">
    <source>
        <dbReference type="EMBL" id="TQQ80488.1"/>
    </source>
</evidence>
<feature type="transmembrane region" description="Helical" evidence="1">
    <location>
        <begin position="7"/>
        <end position="26"/>
    </location>
</feature>
<keyword evidence="1" id="KW-0812">Transmembrane</keyword>
<keyword evidence="1" id="KW-1133">Transmembrane helix</keyword>
<reference evidence="2 3" key="1">
    <citation type="submission" date="2019-02" db="EMBL/GenBank/DDBJ databases">
        <title>Halonotius sp. a new haloqrchaeon isolated from saline water.</title>
        <authorList>
            <person name="Duran-Viseras A."/>
            <person name="Sanchez-Porro C."/>
            <person name="Ventosa A."/>
        </authorList>
    </citation>
    <scope>NUCLEOTIDE SEQUENCE [LARGE SCALE GENOMIC DNA]</scope>
    <source>
        <strain evidence="2 3">F9-27</strain>
    </source>
</reference>
<dbReference type="AlphaFoldDB" id="A0A544QNJ3"/>
<gene>
    <name evidence="2" type="ORF">EWF95_08335</name>
</gene>
<feature type="transmembrane region" description="Helical" evidence="1">
    <location>
        <begin position="73"/>
        <end position="91"/>
    </location>
</feature>
<organism evidence="2 3">
    <name type="scientific">Halonotius roseus</name>
    <dbReference type="NCBI Taxonomy" id="2511997"/>
    <lineage>
        <taxon>Archaea</taxon>
        <taxon>Methanobacteriati</taxon>
        <taxon>Methanobacteriota</taxon>
        <taxon>Stenosarchaea group</taxon>
        <taxon>Halobacteria</taxon>
        <taxon>Halobacteriales</taxon>
        <taxon>Haloferacaceae</taxon>
        <taxon>Halonotius</taxon>
    </lineage>
</organism>
<dbReference type="EMBL" id="SESI01000002">
    <property type="protein sequence ID" value="TQQ80488.1"/>
    <property type="molecule type" value="Genomic_DNA"/>
</dbReference>
<evidence type="ECO:0000256" key="1">
    <source>
        <dbReference type="SAM" id="Phobius"/>
    </source>
</evidence>
<keyword evidence="3" id="KW-1185">Reference proteome</keyword>
<protein>
    <submittedName>
        <fullName evidence="2">Uncharacterized protein</fullName>
    </submittedName>
</protein>
<accession>A0A544QNJ3</accession>
<comment type="caution">
    <text evidence="2">The sequence shown here is derived from an EMBL/GenBank/DDBJ whole genome shotgun (WGS) entry which is preliminary data.</text>
</comment>
<name>A0A544QNJ3_9EURY</name>